<dbReference type="PROSITE" id="PS50943">
    <property type="entry name" value="HTH_CROC1"/>
    <property type="match status" value="1"/>
</dbReference>
<dbReference type="Gene3D" id="1.10.260.40">
    <property type="entry name" value="lambda repressor-like DNA-binding domains"/>
    <property type="match status" value="1"/>
</dbReference>
<dbReference type="InterPro" id="IPR001387">
    <property type="entry name" value="Cro/C1-type_HTH"/>
</dbReference>
<dbReference type="InterPro" id="IPR010982">
    <property type="entry name" value="Lambda_DNA-bd_dom_sf"/>
</dbReference>
<dbReference type="AlphaFoldDB" id="A0AA37J4W3"/>
<feature type="domain" description="HTH cro/C1-type" evidence="1">
    <location>
        <begin position="12"/>
        <end position="66"/>
    </location>
</feature>
<dbReference type="Proteomes" id="UP001055185">
    <property type="component" value="Unassembled WGS sequence"/>
</dbReference>
<protein>
    <recommendedName>
        <fullName evidence="1">HTH cro/C1-type domain-containing protein</fullName>
    </recommendedName>
</protein>
<organism evidence="2 3">
    <name type="scientific">Faecalibacterium gallinarum</name>
    <dbReference type="NCBI Taxonomy" id="2903556"/>
    <lineage>
        <taxon>Bacteria</taxon>
        <taxon>Bacillati</taxon>
        <taxon>Bacillota</taxon>
        <taxon>Clostridia</taxon>
        <taxon>Eubacteriales</taxon>
        <taxon>Oscillospiraceae</taxon>
        <taxon>Faecalibacterium</taxon>
    </lineage>
</organism>
<evidence type="ECO:0000313" key="3">
    <source>
        <dbReference type="Proteomes" id="UP001055185"/>
    </source>
</evidence>
<reference evidence="2" key="1">
    <citation type="journal article" date="2022" name="Int. J. Syst. Evol. Microbiol.">
        <title>Genome-based, phenotypic and chemotaxonomic classification of Faecalibacterium strains: proposal of three novel species Faecalibacterium duncaniae sp. nov., Faecalibacterium hattorii sp. nov. and Faecalibacterium gallinarum sp. nov. .</title>
        <authorList>
            <person name="Sakamoto M."/>
            <person name="Sakurai N."/>
            <person name="Tanno H."/>
            <person name="Iino T."/>
            <person name="Ohkuma M."/>
            <person name="Endo A."/>
        </authorList>
    </citation>
    <scope>NUCLEOTIDE SEQUENCE</scope>
    <source>
        <strain evidence="2">JCM 17207</strain>
    </source>
</reference>
<dbReference type="SUPFAM" id="SSF47413">
    <property type="entry name" value="lambda repressor-like DNA-binding domains"/>
    <property type="match status" value="1"/>
</dbReference>
<dbReference type="SMART" id="SM00530">
    <property type="entry name" value="HTH_XRE"/>
    <property type="match status" value="1"/>
</dbReference>
<evidence type="ECO:0000259" key="1">
    <source>
        <dbReference type="PROSITE" id="PS50943"/>
    </source>
</evidence>
<dbReference type="RefSeq" id="WP_238318091.1">
    <property type="nucleotide sequence ID" value="NZ_BQKV01000115.1"/>
</dbReference>
<sequence>MRFDVVECGIRIRTLREDLHYTQTQFAEQLNISLDHLKSIERGRRACSLDLIAQIALTYDESLDFLILGKRSQIDIAKAKIAEAVAMAEQAKRML</sequence>
<evidence type="ECO:0000313" key="2">
    <source>
        <dbReference type="EMBL" id="GJN65886.1"/>
    </source>
</evidence>
<accession>A0AA37J4W3</accession>
<dbReference type="CDD" id="cd00093">
    <property type="entry name" value="HTH_XRE"/>
    <property type="match status" value="1"/>
</dbReference>
<proteinExistence type="predicted"/>
<gene>
    <name evidence="2" type="ORF">JCM17207_25110</name>
</gene>
<keyword evidence="3" id="KW-1185">Reference proteome</keyword>
<dbReference type="GO" id="GO:0003677">
    <property type="term" value="F:DNA binding"/>
    <property type="evidence" value="ECO:0007669"/>
    <property type="project" value="InterPro"/>
</dbReference>
<dbReference type="Pfam" id="PF01381">
    <property type="entry name" value="HTH_3"/>
    <property type="match status" value="1"/>
</dbReference>
<name>A0AA37J4W3_9FIRM</name>
<dbReference type="EMBL" id="BQKV01000115">
    <property type="protein sequence ID" value="GJN65886.1"/>
    <property type="molecule type" value="Genomic_DNA"/>
</dbReference>
<comment type="caution">
    <text evidence="2">The sequence shown here is derived from an EMBL/GenBank/DDBJ whole genome shotgun (WGS) entry which is preliminary data.</text>
</comment>